<dbReference type="PANTHER" id="PTHR23213">
    <property type="entry name" value="FORMIN-RELATED"/>
    <property type="match status" value="1"/>
</dbReference>
<dbReference type="GO" id="GO:0045010">
    <property type="term" value="P:actin nucleation"/>
    <property type="evidence" value="ECO:0007669"/>
    <property type="project" value="InterPro"/>
</dbReference>
<keyword evidence="5" id="KW-1133">Transmembrane helix</keyword>
<evidence type="ECO:0000256" key="1">
    <source>
        <dbReference type="ARBA" id="ARBA00025793"/>
    </source>
</evidence>
<proteinExistence type="inferred from homology"/>
<feature type="compositionally biased region" description="Basic and acidic residues" evidence="4">
    <location>
        <begin position="534"/>
        <end position="547"/>
    </location>
</feature>
<accession>A0A8T0IH41</accession>
<dbReference type="PANTHER" id="PTHR23213:SF368">
    <property type="entry name" value="HISTONE H3-K79 METHYLTRANSFERASE"/>
    <property type="match status" value="1"/>
</dbReference>
<comment type="similarity">
    <text evidence="1">Belongs to the formin-like family. Class-I subfamily.</text>
</comment>
<dbReference type="InterPro" id="IPR027643">
    <property type="entry name" value="Formin-like_plant"/>
</dbReference>
<keyword evidence="5" id="KW-0472">Membrane</keyword>
<evidence type="ECO:0000256" key="5">
    <source>
        <dbReference type="SAM" id="Phobius"/>
    </source>
</evidence>
<evidence type="ECO:0000313" key="7">
    <source>
        <dbReference type="EMBL" id="KAG0581773.1"/>
    </source>
</evidence>
<feature type="compositionally biased region" description="Polar residues" evidence="4">
    <location>
        <begin position="329"/>
        <end position="338"/>
    </location>
</feature>
<dbReference type="InterPro" id="IPR042201">
    <property type="entry name" value="FH2_Formin_sf"/>
</dbReference>
<evidence type="ECO:0000256" key="4">
    <source>
        <dbReference type="SAM" id="MobiDB-lite"/>
    </source>
</evidence>
<gene>
    <name evidence="7" type="ORF">KC19_3G008000</name>
</gene>
<dbReference type="InterPro" id="IPR015425">
    <property type="entry name" value="FH2_Formin"/>
</dbReference>
<feature type="region of interest" description="Disordered" evidence="4">
    <location>
        <begin position="409"/>
        <end position="467"/>
    </location>
</feature>
<organism evidence="7 8">
    <name type="scientific">Ceratodon purpureus</name>
    <name type="common">Fire moss</name>
    <name type="synonym">Dicranum purpureum</name>
    <dbReference type="NCBI Taxonomy" id="3225"/>
    <lineage>
        <taxon>Eukaryota</taxon>
        <taxon>Viridiplantae</taxon>
        <taxon>Streptophyta</taxon>
        <taxon>Embryophyta</taxon>
        <taxon>Bryophyta</taxon>
        <taxon>Bryophytina</taxon>
        <taxon>Bryopsida</taxon>
        <taxon>Dicranidae</taxon>
        <taxon>Pseudoditrichales</taxon>
        <taxon>Ditrichaceae</taxon>
        <taxon>Ceratodon</taxon>
    </lineage>
</organism>
<evidence type="ECO:0000256" key="3">
    <source>
        <dbReference type="SAM" id="Coils"/>
    </source>
</evidence>
<name>A0A8T0IH41_CERPU</name>
<dbReference type="Proteomes" id="UP000822688">
    <property type="component" value="Chromosome 3"/>
</dbReference>
<keyword evidence="5" id="KW-0812">Transmembrane</keyword>
<dbReference type="PROSITE" id="PS51444">
    <property type="entry name" value="FH2"/>
    <property type="match status" value="1"/>
</dbReference>
<feature type="coiled-coil region" evidence="3">
    <location>
        <begin position="944"/>
        <end position="971"/>
    </location>
</feature>
<dbReference type="Pfam" id="PF02181">
    <property type="entry name" value="FH2"/>
    <property type="match status" value="1"/>
</dbReference>
<reference evidence="7" key="1">
    <citation type="submission" date="2020-06" db="EMBL/GenBank/DDBJ databases">
        <title>WGS assembly of Ceratodon purpureus strain R40.</title>
        <authorList>
            <person name="Carey S.B."/>
            <person name="Jenkins J."/>
            <person name="Shu S."/>
            <person name="Lovell J.T."/>
            <person name="Sreedasyam A."/>
            <person name="Maumus F."/>
            <person name="Tiley G.P."/>
            <person name="Fernandez-Pozo N."/>
            <person name="Barry K."/>
            <person name="Chen C."/>
            <person name="Wang M."/>
            <person name="Lipzen A."/>
            <person name="Daum C."/>
            <person name="Saski C.A."/>
            <person name="Payton A.C."/>
            <person name="Mcbreen J.C."/>
            <person name="Conrad R.E."/>
            <person name="Kollar L.M."/>
            <person name="Olsson S."/>
            <person name="Huttunen S."/>
            <person name="Landis J.B."/>
            <person name="Wickett N.J."/>
            <person name="Johnson M.G."/>
            <person name="Rensing S.A."/>
            <person name="Grimwood J."/>
            <person name="Schmutz J."/>
            <person name="Mcdaniel S.F."/>
        </authorList>
    </citation>
    <scope>NUCLEOTIDE SEQUENCE</scope>
    <source>
        <strain evidence="7">R40</strain>
    </source>
</reference>
<feature type="compositionally biased region" description="Polar residues" evidence="4">
    <location>
        <begin position="508"/>
        <end position="532"/>
    </location>
</feature>
<dbReference type="Gene3D" id="1.20.58.2220">
    <property type="entry name" value="Formin, FH2 domain"/>
    <property type="match status" value="1"/>
</dbReference>
<dbReference type="GO" id="GO:0051015">
    <property type="term" value="F:actin filament binding"/>
    <property type="evidence" value="ECO:0007669"/>
    <property type="project" value="InterPro"/>
</dbReference>
<evidence type="ECO:0000256" key="2">
    <source>
        <dbReference type="RuleBase" id="RU361260"/>
    </source>
</evidence>
<keyword evidence="8" id="KW-1185">Reference proteome</keyword>
<evidence type="ECO:0000313" key="8">
    <source>
        <dbReference type="Proteomes" id="UP000822688"/>
    </source>
</evidence>
<keyword evidence="3" id="KW-0175">Coiled coil</keyword>
<protein>
    <recommendedName>
        <fullName evidence="2">Formin-like protein</fullName>
    </recommendedName>
</protein>
<feature type="region of interest" description="Disordered" evidence="4">
    <location>
        <begin position="499"/>
        <end position="794"/>
    </location>
</feature>
<feature type="compositionally biased region" description="Pro residues" evidence="4">
    <location>
        <begin position="682"/>
        <end position="755"/>
    </location>
</feature>
<sequence>MLGLRASHVEMGKVRTKGGLELSKILFLFLFFSFSGRGQTQEVLHSSHVRVNDANDLVVDSARDAFHLRGYDQDLQRLGTSVESHEVATSPKDVDAVSRGISAQTEMKHSVQLRNLLQVQSPALSPNASPETVPPAQGSGRPRTRVSTIIIAVVVSVGSTLILALVAFCIYRKRMMRKISAVRERPLLYPSPSTNGKSGLKRWITGEDSLPGYGTEGSADVSVANPMLKENVRKGSQRLPDIPSRPGSLAGSDIAEGVQLTDYHNTKQARDEDDFVLHSAELFDINLDDSRTSDSTNNGLFRYPTMPPFTKSGSSNGRTLADMEDGMSSFYTAPTTPLASPLKVDAPRRPSAGVSREEESTGQMEDSQGAPGNFGGFGSFINPVPVSPTPAPVSLTPAFSKIRADFEELESAPKPQPNLHIRNSKFEETTDPYPVGWQRNSMTKQKKPDAPVKSSFVSAPTPGPRPLPAPPFASTLPVVHAEPPDVVFPNLQDYMQQFESSAPDEDSNSGGWSIRTSPSTPKTGSSRVSSFRLSKIDSETDAVKESEASEAGSGMPPLSLPASVETGKPEEFHKTNPFGNVGDLSSQLNLSTPLQAPSSPLLSIPERESLPPPPLPSGRESGSPAPPSPPPPPPPPPPLPGRKIGSPAPPPPPPPGRGSPAPSPPPPPPPPPPGRKIGSGSPAPPPPPPGRGSSAPSPPPRGSPPPPPPPPLGRGSPAPPPPPGRGSPAPPPPPAGKKVPPPTPPRGGPPPPVPPGGRGGNPPAPPPGLKPLNLKPSKTSSAEKPGPSSPKPELKKFYWDKMKAPPDHSMVWNRLNQSFELDPEVLEAMFGIQKTAPTKSKPASSSKKPEVKAILDPRKAHNFAIQLRGLGLTRAEVCDALLEGGGLSSEILEALVKVKPSDEEKKKFKNFDEDVTLLGPADRFIYTVLGVPNAWLRLEAMLYKAQFKEELESARASLKTLKMACKDLKESRTFRKLLEAVLKTGNRLNMGTFRGDAQAFKLDTLLKLADVKGVDNKTTLLHFVIQEIDKLESARVARLAGKDVNSPRSPTTPSSPTMSNFSANLEAAMATESTQQLNGDSEVKRMGMGMVMGLPEELSKVSKAGGLDLNMLQQSVQKLVKGFQVIEAQVREGRYAAPESGPSVGGRFIDLDRDTFQQTMESFIQEADSDVTSVQEELSEVLQAVKQVNMYFYGSEAARNDSEPLKVFVIVRQFLIMLEKACKDVIRDNAQTPGTKKSYSPLLKARG</sequence>
<feature type="compositionally biased region" description="Pro residues" evidence="4">
    <location>
        <begin position="624"/>
        <end position="640"/>
    </location>
</feature>
<feature type="region of interest" description="Disordered" evidence="4">
    <location>
        <begin position="293"/>
        <end position="383"/>
    </location>
</feature>
<dbReference type="SMART" id="SM00498">
    <property type="entry name" value="FH2"/>
    <property type="match status" value="1"/>
</dbReference>
<comment type="caution">
    <text evidence="7">The sequence shown here is derived from an EMBL/GenBank/DDBJ whole genome shotgun (WGS) entry which is preliminary data.</text>
</comment>
<dbReference type="EMBL" id="CM026423">
    <property type="protein sequence ID" value="KAG0581773.1"/>
    <property type="molecule type" value="Genomic_DNA"/>
</dbReference>
<evidence type="ECO:0000259" key="6">
    <source>
        <dbReference type="PROSITE" id="PS51444"/>
    </source>
</evidence>
<feature type="compositionally biased region" description="Polar residues" evidence="4">
    <location>
        <begin position="583"/>
        <end position="596"/>
    </location>
</feature>
<feature type="region of interest" description="Disordered" evidence="4">
    <location>
        <begin position="123"/>
        <end position="142"/>
    </location>
</feature>
<dbReference type="SUPFAM" id="SSF101447">
    <property type="entry name" value="Formin homology 2 domain (FH2 domain)"/>
    <property type="match status" value="1"/>
</dbReference>
<dbReference type="AlphaFoldDB" id="A0A8T0IH41"/>
<feature type="domain" description="FH2" evidence="6">
    <location>
        <begin position="783"/>
        <end position="1244"/>
    </location>
</feature>
<feature type="compositionally biased region" description="Pro residues" evidence="4">
    <location>
        <begin position="647"/>
        <end position="674"/>
    </location>
</feature>
<feature type="transmembrane region" description="Helical" evidence="5">
    <location>
        <begin position="149"/>
        <end position="171"/>
    </location>
</feature>